<dbReference type="GO" id="GO:0004416">
    <property type="term" value="F:hydroxyacylglutathione hydrolase activity"/>
    <property type="evidence" value="ECO:0007669"/>
    <property type="project" value="TreeGrafter"/>
</dbReference>
<dbReference type="PANTHER" id="PTHR11935:SF80">
    <property type="entry name" value="HYDROXYACYLGLUTATHIONE HYDROLASE, MITOCHONDRIAL"/>
    <property type="match status" value="1"/>
</dbReference>
<organism evidence="8 9">
    <name type="scientific">Catagonus wagneri</name>
    <name type="common">Chacoan peccary</name>
    <dbReference type="NCBI Taxonomy" id="51154"/>
    <lineage>
        <taxon>Eukaryota</taxon>
        <taxon>Metazoa</taxon>
        <taxon>Chordata</taxon>
        <taxon>Craniata</taxon>
        <taxon>Vertebrata</taxon>
        <taxon>Euteleostomi</taxon>
        <taxon>Mammalia</taxon>
        <taxon>Eutheria</taxon>
        <taxon>Laurasiatheria</taxon>
        <taxon>Artiodactyla</taxon>
        <taxon>Suina</taxon>
        <taxon>Tayassuidae</taxon>
        <taxon>Catagonus</taxon>
    </lineage>
</organism>
<evidence type="ECO:0000256" key="6">
    <source>
        <dbReference type="SAM" id="MobiDB-lite"/>
    </source>
</evidence>
<keyword evidence="5" id="KW-0862">Zinc</keyword>
<feature type="compositionally biased region" description="Low complexity" evidence="6">
    <location>
        <begin position="184"/>
        <end position="216"/>
    </location>
</feature>
<name>A0A8C3WIB8_9CETA</name>
<dbReference type="Ensembl" id="ENSCWAT00000014583.1">
    <property type="protein sequence ID" value="ENSCWAP00000013427.1"/>
    <property type="gene ID" value="ENSCWAG00000010381.1"/>
</dbReference>
<evidence type="ECO:0000256" key="5">
    <source>
        <dbReference type="ARBA" id="ARBA00022833"/>
    </source>
</evidence>
<dbReference type="GO" id="GO:0005739">
    <property type="term" value="C:mitochondrion"/>
    <property type="evidence" value="ECO:0007669"/>
    <property type="project" value="TreeGrafter"/>
</dbReference>
<gene>
    <name evidence="8" type="primary">HAGH</name>
</gene>
<dbReference type="Proteomes" id="UP000694540">
    <property type="component" value="Unplaced"/>
</dbReference>
<dbReference type="PANTHER" id="PTHR11935">
    <property type="entry name" value="BETA LACTAMASE DOMAIN"/>
    <property type="match status" value="1"/>
</dbReference>
<evidence type="ECO:0000313" key="9">
    <source>
        <dbReference type="Proteomes" id="UP000694540"/>
    </source>
</evidence>
<feature type="compositionally biased region" description="Low complexity" evidence="6">
    <location>
        <begin position="229"/>
        <end position="239"/>
    </location>
</feature>
<evidence type="ECO:0000259" key="7">
    <source>
        <dbReference type="Pfam" id="PF00753"/>
    </source>
</evidence>
<dbReference type="InterPro" id="IPR001279">
    <property type="entry name" value="Metallo-B-lactamas"/>
</dbReference>
<keyword evidence="9" id="KW-1185">Reference proteome</keyword>
<accession>A0A8C3WIB8</accession>
<evidence type="ECO:0000256" key="3">
    <source>
        <dbReference type="ARBA" id="ARBA00022723"/>
    </source>
</evidence>
<comment type="similarity">
    <text evidence="2">Belongs to the metallo-beta-lactamase superfamily. Glyoxalase II family.</text>
</comment>
<protein>
    <submittedName>
        <fullName evidence="8">Hydroxyacylglutathione hydrolase</fullName>
    </submittedName>
</protein>
<proteinExistence type="inferred from homology"/>
<dbReference type="GO" id="GO:0046872">
    <property type="term" value="F:metal ion binding"/>
    <property type="evidence" value="ECO:0007669"/>
    <property type="project" value="UniProtKB-KW"/>
</dbReference>
<dbReference type="AlphaFoldDB" id="A0A8C3WIB8"/>
<feature type="domain" description="Metallo-beta-lactamase" evidence="7">
    <location>
        <begin position="63"/>
        <end position="120"/>
    </location>
</feature>
<evidence type="ECO:0000256" key="1">
    <source>
        <dbReference type="ARBA" id="ARBA00001947"/>
    </source>
</evidence>
<dbReference type="InterPro" id="IPR035680">
    <property type="entry name" value="Clx_II_MBL"/>
</dbReference>
<reference evidence="8" key="1">
    <citation type="submission" date="2025-08" db="UniProtKB">
        <authorList>
            <consortium name="Ensembl"/>
        </authorList>
    </citation>
    <scope>IDENTIFICATION</scope>
</reference>
<evidence type="ECO:0000256" key="2">
    <source>
        <dbReference type="ARBA" id="ARBA00006759"/>
    </source>
</evidence>
<dbReference type="Pfam" id="PF00753">
    <property type="entry name" value="Lactamase_B"/>
    <property type="match status" value="1"/>
</dbReference>
<comment type="cofactor">
    <cofactor evidence="1">
        <name>Zn(2+)</name>
        <dbReference type="ChEBI" id="CHEBI:29105"/>
    </cofactor>
</comment>
<evidence type="ECO:0000256" key="4">
    <source>
        <dbReference type="ARBA" id="ARBA00022801"/>
    </source>
</evidence>
<dbReference type="GeneTree" id="ENSGT00940000159176"/>
<dbReference type="CDD" id="cd07723">
    <property type="entry name" value="hydroxyacylglutathione_hydrolase_MBL-fold"/>
    <property type="match status" value="1"/>
</dbReference>
<dbReference type="SUPFAM" id="SSF56281">
    <property type="entry name" value="Metallo-hydrolase/oxidoreductase"/>
    <property type="match status" value="1"/>
</dbReference>
<dbReference type="GO" id="GO:0006749">
    <property type="term" value="P:glutathione metabolic process"/>
    <property type="evidence" value="ECO:0007669"/>
    <property type="project" value="TreeGrafter"/>
</dbReference>
<dbReference type="Gene3D" id="3.60.15.10">
    <property type="entry name" value="Ribonuclease Z/Hydroxyacylglutathione hydrolase-like"/>
    <property type="match status" value="1"/>
</dbReference>
<reference evidence="8" key="2">
    <citation type="submission" date="2025-09" db="UniProtKB">
        <authorList>
            <consortium name="Ensembl"/>
        </authorList>
    </citation>
    <scope>IDENTIFICATION</scope>
</reference>
<dbReference type="InterPro" id="IPR036866">
    <property type="entry name" value="RibonucZ/Hydroxyglut_hydro"/>
</dbReference>
<keyword evidence="3" id="KW-0479">Metal-binding</keyword>
<evidence type="ECO:0000313" key="8">
    <source>
        <dbReference type="Ensembl" id="ENSCWAP00000013427.1"/>
    </source>
</evidence>
<sequence>MVLGRGLLCRPSLAALGAACARRGLGPALLGLLHHTALRKKSVTVEQGTMKVESLPALTDNYMYLVIDEDAKEAAVVDPVQPQKVVETVRKHGVKLTTVLTTHHHWDHAGGNEKLVKLEPGLKVYGGDDRIGALTHKVTHLSTLQVTPCLWPAVGSSTRGRRMRCTKPCSRSWAGSLQTQECTVATSTPSTTSSSRATWSPATPPSRRSWPGPRRSTASGSPRCRPPSRRSSPTTRSCE</sequence>
<feature type="region of interest" description="Disordered" evidence="6">
    <location>
        <begin position="184"/>
        <end position="239"/>
    </location>
</feature>
<keyword evidence="4" id="KW-0378">Hydrolase</keyword>